<dbReference type="Pfam" id="PF05498">
    <property type="entry name" value="RALF"/>
    <property type="match status" value="1"/>
</dbReference>
<dbReference type="EMBL" id="CAMAPF010001038">
    <property type="protein sequence ID" value="CAH9142234.1"/>
    <property type="molecule type" value="Genomic_DNA"/>
</dbReference>
<comment type="caution">
    <text evidence="9">The sequence shown here is derived from an EMBL/GenBank/DDBJ whole genome shotgun (WGS) entry which is preliminary data.</text>
</comment>
<sequence length="143" mass="16291">MMKPQLHLHFQPFRAIILTLLFLNSRMRIFHGAASETIGLNPVKDINFDVMVKRGCAGMTSECPAMALVEEEEEGEMNSESNRRALLVRRRYISYETLRRDMVPCDIPGASYYYCKGPAKANSYNRGCEIITRCAREVNGIHS</sequence>
<proteinExistence type="inferred from homology"/>
<keyword evidence="5 7" id="KW-0732">Signal</keyword>
<keyword evidence="3" id="KW-0964">Secreted</keyword>
<reference evidence="9" key="1">
    <citation type="submission" date="2022-07" db="EMBL/GenBank/DDBJ databases">
        <authorList>
            <person name="Macas J."/>
            <person name="Novak P."/>
            <person name="Neumann P."/>
        </authorList>
    </citation>
    <scope>NUCLEOTIDE SEQUENCE</scope>
</reference>
<dbReference type="InterPro" id="IPR008801">
    <property type="entry name" value="RALF"/>
</dbReference>
<dbReference type="GO" id="GO:0005576">
    <property type="term" value="C:extracellular region"/>
    <property type="evidence" value="ECO:0007669"/>
    <property type="project" value="UniProtKB-SubCell"/>
</dbReference>
<comment type="subcellular location">
    <subcellularLocation>
        <location evidence="1">Secreted</location>
    </subcellularLocation>
</comment>
<evidence type="ECO:0000313" key="10">
    <source>
        <dbReference type="Proteomes" id="UP001152523"/>
    </source>
</evidence>
<keyword evidence="10" id="KW-1185">Reference proteome</keyword>
<dbReference type="GO" id="GO:0005179">
    <property type="term" value="F:hormone activity"/>
    <property type="evidence" value="ECO:0007669"/>
    <property type="project" value="UniProtKB-KW"/>
</dbReference>
<evidence type="ECO:0000313" key="8">
    <source>
        <dbReference type="EMBL" id="CAH9050024.1"/>
    </source>
</evidence>
<dbReference type="PANTHER" id="PTHR33136">
    <property type="entry name" value="RAPID ALKALINIZATION FACTOR-LIKE"/>
    <property type="match status" value="1"/>
</dbReference>
<dbReference type="Proteomes" id="UP001152523">
    <property type="component" value="Unassembled WGS sequence"/>
</dbReference>
<protein>
    <recommendedName>
        <fullName evidence="11">Rapid ALkalinization Factor</fullName>
    </recommendedName>
</protein>
<gene>
    <name evidence="8" type="ORF">CEPIT_LOCUS18</name>
    <name evidence="9" type="ORF">CEPIT_LOCUS39748</name>
</gene>
<dbReference type="GO" id="GO:0009506">
    <property type="term" value="C:plasmodesma"/>
    <property type="evidence" value="ECO:0007669"/>
    <property type="project" value="TreeGrafter"/>
</dbReference>
<evidence type="ECO:0000256" key="6">
    <source>
        <dbReference type="ARBA" id="ARBA00023157"/>
    </source>
</evidence>
<keyword evidence="4" id="KW-0372">Hormone</keyword>
<evidence type="ECO:0000256" key="2">
    <source>
        <dbReference type="ARBA" id="ARBA00009178"/>
    </source>
</evidence>
<organism evidence="9 10">
    <name type="scientific">Cuscuta epithymum</name>
    <dbReference type="NCBI Taxonomy" id="186058"/>
    <lineage>
        <taxon>Eukaryota</taxon>
        <taxon>Viridiplantae</taxon>
        <taxon>Streptophyta</taxon>
        <taxon>Embryophyta</taxon>
        <taxon>Tracheophyta</taxon>
        <taxon>Spermatophyta</taxon>
        <taxon>Magnoliopsida</taxon>
        <taxon>eudicotyledons</taxon>
        <taxon>Gunneridae</taxon>
        <taxon>Pentapetalae</taxon>
        <taxon>asterids</taxon>
        <taxon>lamiids</taxon>
        <taxon>Solanales</taxon>
        <taxon>Convolvulaceae</taxon>
        <taxon>Cuscuteae</taxon>
        <taxon>Cuscuta</taxon>
        <taxon>Cuscuta subgen. Cuscuta</taxon>
    </lineage>
</organism>
<evidence type="ECO:0000256" key="4">
    <source>
        <dbReference type="ARBA" id="ARBA00022702"/>
    </source>
</evidence>
<keyword evidence="6" id="KW-1015">Disulfide bond</keyword>
<evidence type="ECO:0000313" key="9">
    <source>
        <dbReference type="EMBL" id="CAH9142234.1"/>
    </source>
</evidence>
<evidence type="ECO:0000256" key="5">
    <source>
        <dbReference type="ARBA" id="ARBA00022729"/>
    </source>
</evidence>
<dbReference type="GO" id="GO:0019722">
    <property type="term" value="P:calcium-mediated signaling"/>
    <property type="evidence" value="ECO:0007669"/>
    <property type="project" value="TreeGrafter"/>
</dbReference>
<evidence type="ECO:0000256" key="7">
    <source>
        <dbReference type="SAM" id="SignalP"/>
    </source>
</evidence>
<accession>A0AAV0G3T8</accession>
<evidence type="ECO:0000256" key="1">
    <source>
        <dbReference type="ARBA" id="ARBA00004613"/>
    </source>
</evidence>
<feature type="chain" id="PRO_5044713533" description="Rapid ALkalinization Factor" evidence="7">
    <location>
        <begin position="33"/>
        <end position="143"/>
    </location>
</feature>
<dbReference type="PANTHER" id="PTHR33136:SF36">
    <property type="entry name" value="PROTEIN RALF-LIKE 31"/>
    <property type="match status" value="1"/>
</dbReference>
<comment type="similarity">
    <text evidence="2">Belongs to the plant rapid alkalinization factor (RALF) family.</text>
</comment>
<evidence type="ECO:0000256" key="3">
    <source>
        <dbReference type="ARBA" id="ARBA00022525"/>
    </source>
</evidence>
<dbReference type="AlphaFoldDB" id="A0AAV0G3T8"/>
<feature type="signal peptide" evidence="7">
    <location>
        <begin position="1"/>
        <end position="32"/>
    </location>
</feature>
<name>A0AAV0G3T8_9ASTE</name>
<evidence type="ECO:0008006" key="11">
    <source>
        <dbReference type="Google" id="ProtNLM"/>
    </source>
</evidence>
<dbReference type="EMBL" id="CAMAPF010000001">
    <property type="protein sequence ID" value="CAH9050024.1"/>
    <property type="molecule type" value="Genomic_DNA"/>
</dbReference>